<name>A0ABN8R330_9CNID</name>
<protein>
    <submittedName>
        <fullName evidence="1">Uncharacterized protein</fullName>
    </submittedName>
</protein>
<organism evidence="1 2">
    <name type="scientific">Porites lobata</name>
    <dbReference type="NCBI Taxonomy" id="104759"/>
    <lineage>
        <taxon>Eukaryota</taxon>
        <taxon>Metazoa</taxon>
        <taxon>Cnidaria</taxon>
        <taxon>Anthozoa</taxon>
        <taxon>Hexacorallia</taxon>
        <taxon>Scleractinia</taxon>
        <taxon>Fungiina</taxon>
        <taxon>Poritidae</taxon>
        <taxon>Porites</taxon>
    </lineage>
</organism>
<sequence length="240" mass="27461">MGTPNKETLTDKKFPGIHNEDIKVTLLMRKVTLNASVYVRLQKERQLGKTIVRYPVVRSEIRTFSFDRRTTQWEQDNVFVGRFPDRAMVGLLHSNAFNGDTGRNPYGFQKFGVTQVLQSLNEEEYRYGTLQLTGTEAYEDLLGYDRFLQAMGAYNENKIPMLLPSDWGQGKNCTLFLFNNVPSGKTDDPQYRNLLQSGNVRLVIDFAAAVSHNITVLVWSEYENVYEINHLGGIKYNTNG</sequence>
<evidence type="ECO:0000313" key="2">
    <source>
        <dbReference type="Proteomes" id="UP001159405"/>
    </source>
</evidence>
<accession>A0ABN8R330</accession>
<gene>
    <name evidence="1" type="ORF">PLOB_00013977</name>
</gene>
<proteinExistence type="predicted"/>
<dbReference type="Proteomes" id="UP001159405">
    <property type="component" value="Unassembled WGS sequence"/>
</dbReference>
<keyword evidence="2" id="KW-1185">Reference proteome</keyword>
<evidence type="ECO:0000313" key="1">
    <source>
        <dbReference type="EMBL" id="CAH3173186.1"/>
    </source>
</evidence>
<dbReference type="EMBL" id="CALNXK010000179">
    <property type="protein sequence ID" value="CAH3173186.1"/>
    <property type="molecule type" value="Genomic_DNA"/>
</dbReference>
<comment type="caution">
    <text evidence="1">The sequence shown here is derived from an EMBL/GenBank/DDBJ whole genome shotgun (WGS) entry which is preliminary data.</text>
</comment>
<reference evidence="1 2" key="1">
    <citation type="submission" date="2022-05" db="EMBL/GenBank/DDBJ databases">
        <authorList>
            <consortium name="Genoscope - CEA"/>
            <person name="William W."/>
        </authorList>
    </citation>
    <scope>NUCLEOTIDE SEQUENCE [LARGE SCALE GENOMIC DNA]</scope>
</reference>